<keyword evidence="1" id="KW-0732">Signal</keyword>
<evidence type="ECO:0008006" key="4">
    <source>
        <dbReference type="Google" id="ProtNLM"/>
    </source>
</evidence>
<evidence type="ECO:0000313" key="2">
    <source>
        <dbReference type="EMBL" id="KAH7128701.1"/>
    </source>
</evidence>
<proteinExistence type="predicted"/>
<dbReference type="EMBL" id="JAGMWT010000005">
    <property type="protein sequence ID" value="KAH7128701.1"/>
    <property type="molecule type" value="Genomic_DNA"/>
</dbReference>
<keyword evidence="3" id="KW-1185">Reference proteome</keyword>
<evidence type="ECO:0000313" key="3">
    <source>
        <dbReference type="Proteomes" id="UP000700596"/>
    </source>
</evidence>
<reference evidence="2" key="1">
    <citation type="journal article" date="2021" name="Nat. Commun.">
        <title>Genetic determinants of endophytism in the Arabidopsis root mycobiome.</title>
        <authorList>
            <person name="Mesny F."/>
            <person name="Miyauchi S."/>
            <person name="Thiergart T."/>
            <person name="Pickel B."/>
            <person name="Atanasova L."/>
            <person name="Karlsson M."/>
            <person name="Huettel B."/>
            <person name="Barry K.W."/>
            <person name="Haridas S."/>
            <person name="Chen C."/>
            <person name="Bauer D."/>
            <person name="Andreopoulos W."/>
            <person name="Pangilinan J."/>
            <person name="LaButti K."/>
            <person name="Riley R."/>
            <person name="Lipzen A."/>
            <person name="Clum A."/>
            <person name="Drula E."/>
            <person name="Henrissat B."/>
            <person name="Kohler A."/>
            <person name="Grigoriev I.V."/>
            <person name="Martin F.M."/>
            <person name="Hacquard S."/>
        </authorList>
    </citation>
    <scope>NUCLEOTIDE SEQUENCE</scope>
    <source>
        <strain evidence="2">MPI-CAGE-CH-0243</strain>
    </source>
</reference>
<gene>
    <name evidence="2" type="ORF">B0J11DRAFT_505166</name>
</gene>
<protein>
    <recommendedName>
        <fullName evidence="4">Apple domain-containing protein</fullName>
    </recommendedName>
</protein>
<dbReference type="OrthoDB" id="3695473at2759"/>
<evidence type="ECO:0000256" key="1">
    <source>
        <dbReference type="SAM" id="SignalP"/>
    </source>
</evidence>
<feature type="chain" id="PRO_5040445152" description="Apple domain-containing protein" evidence="1">
    <location>
        <begin position="29"/>
        <end position="246"/>
    </location>
</feature>
<sequence>MCSSFQFCRLVATIYLLFYPTPARYVLAQTALTCGTTGDHDYGKGGFYMGNFFFGAPDIFGLCADFCKADSPRCLSFRYSYYDDSGGQYCEFFGMAINTTWFKSDNESPYYYFDIKCDGFPSFAGSGGTTTKTVTSSSTIPSLQTITKTSTFISTTTTRITVVQFATVTSTSTYTTTVARTTTTAVQMRMSTATQTSTILSMMTVVQMSTTTLRTATVTTIVTFTTTLRTATIMATRTVTTTTTRR</sequence>
<name>A0A9P9IQD6_9PLEO</name>
<accession>A0A9P9IQD6</accession>
<feature type="signal peptide" evidence="1">
    <location>
        <begin position="1"/>
        <end position="28"/>
    </location>
</feature>
<comment type="caution">
    <text evidence="2">The sequence shown here is derived from an EMBL/GenBank/DDBJ whole genome shotgun (WGS) entry which is preliminary data.</text>
</comment>
<dbReference type="AlphaFoldDB" id="A0A9P9IQD6"/>
<organism evidence="2 3">
    <name type="scientific">Dendryphion nanum</name>
    <dbReference type="NCBI Taxonomy" id="256645"/>
    <lineage>
        <taxon>Eukaryota</taxon>
        <taxon>Fungi</taxon>
        <taxon>Dikarya</taxon>
        <taxon>Ascomycota</taxon>
        <taxon>Pezizomycotina</taxon>
        <taxon>Dothideomycetes</taxon>
        <taxon>Pleosporomycetidae</taxon>
        <taxon>Pleosporales</taxon>
        <taxon>Torulaceae</taxon>
        <taxon>Dendryphion</taxon>
    </lineage>
</organism>
<dbReference type="Proteomes" id="UP000700596">
    <property type="component" value="Unassembled WGS sequence"/>
</dbReference>